<accession>A0A0A9AAJ0</accession>
<name>A0A0A9AAJ0_ARUDO</name>
<protein>
    <submittedName>
        <fullName evidence="1">Uncharacterized protein</fullName>
    </submittedName>
</protein>
<proteinExistence type="predicted"/>
<evidence type="ECO:0000313" key="1">
    <source>
        <dbReference type="EMBL" id="JAD48086.1"/>
    </source>
</evidence>
<reference evidence="1" key="2">
    <citation type="journal article" date="2015" name="Data Brief">
        <title>Shoot transcriptome of the giant reed, Arundo donax.</title>
        <authorList>
            <person name="Barrero R.A."/>
            <person name="Guerrero F.D."/>
            <person name="Moolhuijzen P."/>
            <person name="Goolsby J.A."/>
            <person name="Tidwell J."/>
            <person name="Bellgard S.E."/>
            <person name="Bellgard M.I."/>
        </authorList>
    </citation>
    <scope>NUCLEOTIDE SEQUENCE</scope>
    <source>
        <tissue evidence="1">Shoot tissue taken approximately 20 cm above the soil surface</tissue>
    </source>
</reference>
<reference evidence="1" key="1">
    <citation type="submission" date="2014-09" db="EMBL/GenBank/DDBJ databases">
        <authorList>
            <person name="Magalhaes I.L.F."/>
            <person name="Oliveira U."/>
            <person name="Santos F.R."/>
            <person name="Vidigal T.H.D.A."/>
            <person name="Brescovit A.D."/>
            <person name="Santos A.J."/>
        </authorList>
    </citation>
    <scope>NUCLEOTIDE SEQUENCE</scope>
    <source>
        <tissue evidence="1">Shoot tissue taken approximately 20 cm above the soil surface</tissue>
    </source>
</reference>
<dbReference type="EMBL" id="GBRH01249809">
    <property type="protein sequence ID" value="JAD48086.1"/>
    <property type="molecule type" value="Transcribed_RNA"/>
</dbReference>
<organism evidence="1">
    <name type="scientific">Arundo donax</name>
    <name type="common">Giant reed</name>
    <name type="synonym">Donax arundinaceus</name>
    <dbReference type="NCBI Taxonomy" id="35708"/>
    <lineage>
        <taxon>Eukaryota</taxon>
        <taxon>Viridiplantae</taxon>
        <taxon>Streptophyta</taxon>
        <taxon>Embryophyta</taxon>
        <taxon>Tracheophyta</taxon>
        <taxon>Spermatophyta</taxon>
        <taxon>Magnoliopsida</taxon>
        <taxon>Liliopsida</taxon>
        <taxon>Poales</taxon>
        <taxon>Poaceae</taxon>
        <taxon>PACMAD clade</taxon>
        <taxon>Arundinoideae</taxon>
        <taxon>Arundineae</taxon>
        <taxon>Arundo</taxon>
    </lineage>
</organism>
<dbReference type="AlphaFoldDB" id="A0A0A9AAJ0"/>
<sequence length="33" mass="3858">MVPKSPRMSVSVDTRKKQRRASLLSRLVFRKKA</sequence>